<reference evidence="2" key="1">
    <citation type="submission" date="2014-11" db="EMBL/GenBank/DDBJ databases">
        <authorList>
            <person name="Otto D Thomas"/>
            <person name="Naeem Raeece"/>
        </authorList>
    </citation>
    <scope>NUCLEOTIDE SEQUENCE</scope>
</reference>
<organism evidence="2">
    <name type="scientific">Chromera velia CCMP2878</name>
    <dbReference type="NCBI Taxonomy" id="1169474"/>
    <lineage>
        <taxon>Eukaryota</taxon>
        <taxon>Sar</taxon>
        <taxon>Alveolata</taxon>
        <taxon>Colpodellida</taxon>
        <taxon>Chromeraceae</taxon>
        <taxon>Chromera</taxon>
    </lineage>
</organism>
<dbReference type="SUPFAM" id="SSF52047">
    <property type="entry name" value="RNI-like"/>
    <property type="match status" value="1"/>
</dbReference>
<proteinExistence type="predicted"/>
<name>A0A0G4HEM4_9ALVE</name>
<dbReference type="InterPro" id="IPR032675">
    <property type="entry name" value="LRR_dom_sf"/>
</dbReference>
<sequence length="479" mass="55005">MLSTLEKEKQAHAEGRARVRDYWENMSGYRAHQEFRKLPGEGEECPDCRCYGQSVRACNRRWEGVLKMERGTINHYYGFGWVGMVGFGCAMDVLLETSRAKHHTDLTLYWAHVVNIFALMKGPEVARYVAMGGRLKPRQEMEKRFPAVYLFVKEVVQLMTESREDKWGFPLRARIYALSYSWHSAEHPDPTGSTAKTVMEGLENNGFADSKSFVRAGREEGDSLFSMQRGGKREKKEGEEDEETWMEKDFQRTSNNTLPENTISFPIYFQDFTKLEGVTNKAPYHKHGWTNFESRVARVKDEDQTIHLGPFTGTLEQIPLSPPAFQRLLEEKKPEERSDDNKEGFVVRFTNGKEDRPLVANLYRDFMLDTQGRGEMTIIIWSKYQAESDTKEKGEMLGEYFAWMGEQPECEVEEVYLRECHLNDHSLPRVAAGLGALSSLQELDLRGNKFGLSSLSALTCLRQLKSGLRLIDSSFTVSQ</sequence>
<feature type="region of interest" description="Disordered" evidence="1">
    <location>
        <begin position="226"/>
        <end position="249"/>
    </location>
</feature>
<accession>A0A0G4HEM4</accession>
<evidence type="ECO:0000313" key="2">
    <source>
        <dbReference type="EMBL" id="CEM42304.1"/>
    </source>
</evidence>
<dbReference type="VEuPathDB" id="CryptoDB:Cvel_26634"/>
<protein>
    <submittedName>
        <fullName evidence="2">Uncharacterized protein</fullName>
    </submittedName>
</protein>
<gene>
    <name evidence="2" type="ORF">Cvel_26634</name>
</gene>
<dbReference type="PhylomeDB" id="A0A0G4HEM4"/>
<evidence type="ECO:0000256" key="1">
    <source>
        <dbReference type="SAM" id="MobiDB-lite"/>
    </source>
</evidence>
<dbReference type="Gene3D" id="3.80.10.10">
    <property type="entry name" value="Ribonuclease Inhibitor"/>
    <property type="match status" value="1"/>
</dbReference>
<dbReference type="EMBL" id="CDMZ01002420">
    <property type="protein sequence ID" value="CEM42304.1"/>
    <property type="molecule type" value="Genomic_DNA"/>
</dbReference>
<dbReference type="AlphaFoldDB" id="A0A0G4HEM4"/>